<protein>
    <submittedName>
        <fullName evidence="1">ATP-binding protein</fullName>
    </submittedName>
</protein>
<dbReference type="PIRSF" id="PIRSF015040">
    <property type="entry name" value="ATPase_SAG2001_prd"/>
    <property type="match status" value="1"/>
</dbReference>
<reference evidence="2" key="1">
    <citation type="journal article" date="2019" name="Int. J. Syst. Evol. Microbiol.">
        <title>The Global Catalogue of Microorganisms (GCM) 10K type strain sequencing project: providing services to taxonomists for standard genome sequencing and annotation.</title>
        <authorList>
            <consortium name="The Broad Institute Genomics Platform"/>
            <consortium name="The Broad Institute Genome Sequencing Center for Infectious Disease"/>
            <person name="Wu L."/>
            <person name="Ma J."/>
        </authorList>
    </citation>
    <scope>NUCLEOTIDE SEQUENCE [LARGE SCALE GENOMIC DNA]</scope>
    <source>
        <strain evidence="2">DT43</strain>
    </source>
</reference>
<evidence type="ECO:0000313" key="1">
    <source>
        <dbReference type="EMBL" id="MFC5632041.1"/>
    </source>
</evidence>
<dbReference type="GO" id="GO:0005524">
    <property type="term" value="F:ATP binding"/>
    <property type="evidence" value="ECO:0007669"/>
    <property type="project" value="UniProtKB-KW"/>
</dbReference>
<dbReference type="SUPFAM" id="SSF52540">
    <property type="entry name" value="P-loop containing nucleoside triphosphate hydrolases"/>
    <property type="match status" value="1"/>
</dbReference>
<dbReference type="Pfam" id="PF12846">
    <property type="entry name" value="AAA_10"/>
    <property type="match status" value="1"/>
</dbReference>
<proteinExistence type="predicted"/>
<dbReference type="RefSeq" id="WP_156806320.1">
    <property type="nucleotide sequence ID" value="NZ_JBHSOJ010000032.1"/>
</dbReference>
<keyword evidence="1" id="KW-0547">Nucleotide-binding</keyword>
<dbReference type="InterPro" id="IPR027417">
    <property type="entry name" value="P-loop_NTPase"/>
</dbReference>
<dbReference type="Proteomes" id="UP001596110">
    <property type="component" value="Unassembled WGS sequence"/>
</dbReference>
<dbReference type="InterPro" id="IPR051162">
    <property type="entry name" value="T4SS_component"/>
</dbReference>
<sequence length="841" mass="95659">MRVTKLKENQIWAFYENMILLKNSSVFAFYEIKSMVANTMSLLEKEKLKVSVASVINDLHPFGDFEINDVPMTRDLIAIFEELSDRLDPKDVYRNLAETIFKKTLNEIYETSGVPFSYKHYLVVPLKSLHISVDLKSVVKQAYRDTKQTFMEGFGIYEDIDENWYEKYLPQRQVLESRLSLLHYKPLTIQETIFLNLLQYRRGLSLDVDSEIKQVQSSIENIDDVNITIENVNVMKLSNGDDETYIAHYPIGTLPRNISHIHIVERLKNLNFPVESKIKAKFVGTKGFWSIAGQTTRAQDKIKNAVSEDMEAGDSANQEQLDDFYLLNDLKDKINAKEKMLHYMHTLIVTGESIEVLKLKLDMLTATLEDVGVLKASADQIYLFYKNMFGETLEFWDKNFIQKVTVEGFCENLFFVSHKVGTDVGWYIGKVDNEVTSWFGDFRTALQSSNNLVLSDLLQANKLEVNGKVTNNPHVLITGDTGNGKSFAAKLIVVLHTLLKCKLLYIDPKDELKGQFLAVAQELEEQGLYPELVAYIRSINFVSLDPTKKENVGMLDPIVFLPKSEGKALAKSLVWTLSEKDDEKDTALSSALDKVYDEKEAGEQRGMLDVFEELANSDKERIQHFGSALLGNAHDSTLSVVFSRGEHKGISMRDKVTVIGIKNVELPSESSQIEMTDSERNGLVVLNAIGYFCKRFGSADIAEETITVMDEGWLFETSSTGKKILNDIKRLGRSQNNFLIVITQSVVDVNAEGDNTGFGTVFAFREENHVAEILDYIKVPNTEETYKWVDNMTMAQCIYYDTFGRKERITIDGGFFPELSKLFATVKVKEEKDTYSWEEVS</sequence>
<organism evidence="1 2">
    <name type="scientific">Streptococcus caledonicus</name>
    <dbReference type="NCBI Taxonomy" id="2614158"/>
    <lineage>
        <taxon>Bacteria</taxon>
        <taxon>Bacillati</taxon>
        <taxon>Bacillota</taxon>
        <taxon>Bacilli</taxon>
        <taxon>Lactobacillales</taxon>
        <taxon>Streptococcaceae</taxon>
        <taxon>Streptococcus</taxon>
    </lineage>
</organism>
<gene>
    <name evidence="1" type="ORF">ACFPQ3_10935</name>
</gene>
<dbReference type="PANTHER" id="PTHR30121">
    <property type="entry name" value="UNCHARACTERIZED PROTEIN YJGR-RELATED"/>
    <property type="match status" value="1"/>
</dbReference>
<dbReference type="InterPro" id="IPR016628">
    <property type="entry name" value="ATPase_SAG2001_prd"/>
</dbReference>
<dbReference type="PANTHER" id="PTHR30121:SF6">
    <property type="entry name" value="SLR6007 PROTEIN"/>
    <property type="match status" value="1"/>
</dbReference>
<name>A0ABW0UJC2_9STRE</name>
<evidence type="ECO:0000313" key="2">
    <source>
        <dbReference type="Proteomes" id="UP001596110"/>
    </source>
</evidence>
<comment type="caution">
    <text evidence="1">The sequence shown here is derived from an EMBL/GenBank/DDBJ whole genome shotgun (WGS) entry which is preliminary data.</text>
</comment>
<keyword evidence="2" id="KW-1185">Reference proteome</keyword>
<accession>A0ABW0UJC2</accession>
<dbReference type="EMBL" id="JBHSOJ010000032">
    <property type="protein sequence ID" value="MFC5632041.1"/>
    <property type="molecule type" value="Genomic_DNA"/>
</dbReference>
<keyword evidence="1" id="KW-0067">ATP-binding</keyword>
<dbReference type="Gene3D" id="3.40.50.300">
    <property type="entry name" value="P-loop containing nucleotide triphosphate hydrolases"/>
    <property type="match status" value="2"/>
</dbReference>